<name>A0A0C3DDZ0_OIDMZ</name>
<reference evidence="2 3" key="1">
    <citation type="submission" date="2014-04" db="EMBL/GenBank/DDBJ databases">
        <authorList>
            <consortium name="DOE Joint Genome Institute"/>
            <person name="Kuo A."/>
            <person name="Martino E."/>
            <person name="Perotto S."/>
            <person name="Kohler A."/>
            <person name="Nagy L.G."/>
            <person name="Floudas D."/>
            <person name="Copeland A."/>
            <person name="Barry K.W."/>
            <person name="Cichocki N."/>
            <person name="Veneault-Fourrey C."/>
            <person name="LaButti K."/>
            <person name="Lindquist E.A."/>
            <person name="Lipzen A."/>
            <person name="Lundell T."/>
            <person name="Morin E."/>
            <person name="Murat C."/>
            <person name="Sun H."/>
            <person name="Tunlid A."/>
            <person name="Henrissat B."/>
            <person name="Grigoriev I.V."/>
            <person name="Hibbett D.S."/>
            <person name="Martin F."/>
            <person name="Nordberg H.P."/>
            <person name="Cantor M.N."/>
            <person name="Hua S.X."/>
        </authorList>
    </citation>
    <scope>NUCLEOTIDE SEQUENCE [LARGE SCALE GENOMIC DNA]</scope>
    <source>
        <strain evidence="2 3">Zn</strain>
    </source>
</reference>
<organism evidence="2 3">
    <name type="scientific">Oidiodendron maius (strain Zn)</name>
    <dbReference type="NCBI Taxonomy" id="913774"/>
    <lineage>
        <taxon>Eukaryota</taxon>
        <taxon>Fungi</taxon>
        <taxon>Dikarya</taxon>
        <taxon>Ascomycota</taxon>
        <taxon>Pezizomycotina</taxon>
        <taxon>Leotiomycetes</taxon>
        <taxon>Leotiomycetes incertae sedis</taxon>
        <taxon>Myxotrichaceae</taxon>
        <taxon>Oidiodendron</taxon>
    </lineage>
</organism>
<evidence type="ECO:0000313" key="3">
    <source>
        <dbReference type="Proteomes" id="UP000054321"/>
    </source>
</evidence>
<dbReference type="EMBL" id="KN832877">
    <property type="protein sequence ID" value="KIN00168.1"/>
    <property type="molecule type" value="Genomic_DNA"/>
</dbReference>
<dbReference type="Proteomes" id="UP000054321">
    <property type="component" value="Unassembled WGS sequence"/>
</dbReference>
<dbReference type="InParanoid" id="A0A0C3DDZ0"/>
<feature type="non-terminal residue" evidence="2">
    <location>
        <position position="208"/>
    </location>
</feature>
<sequence length="208" mass="23898">MASPHGAVDSQPLLRSQRLRQSNYNYTTVAPRRINAEVPNKLKTQTSQEDSIMSLEEDEKQAPTPQRSVANRLDSGHFLVLESRPFNQSPGPFGYCDNPKCPMLSDDQLQYPIQSQYRLRLSSTPLGCHESDDSPILEHDHYYHIRCVEAHVSETIGEQLTTYALTGQLIRDPNDSFLSPVNQPINDWFMHGGRIRAFEQYKRWYKTC</sequence>
<feature type="region of interest" description="Disordered" evidence="1">
    <location>
        <begin position="1"/>
        <end position="67"/>
    </location>
</feature>
<evidence type="ECO:0000256" key="1">
    <source>
        <dbReference type="SAM" id="MobiDB-lite"/>
    </source>
</evidence>
<dbReference type="AlphaFoldDB" id="A0A0C3DDZ0"/>
<proteinExistence type="predicted"/>
<protein>
    <submittedName>
        <fullName evidence="2">Uncharacterized protein</fullName>
    </submittedName>
</protein>
<keyword evidence="3" id="KW-1185">Reference proteome</keyword>
<accession>A0A0C3DDZ0</accession>
<feature type="compositionally biased region" description="Polar residues" evidence="1">
    <location>
        <begin position="19"/>
        <end position="28"/>
    </location>
</feature>
<dbReference type="HOGENOM" id="CLU_1323668_0_0_1"/>
<evidence type="ECO:0000313" key="2">
    <source>
        <dbReference type="EMBL" id="KIN00168.1"/>
    </source>
</evidence>
<gene>
    <name evidence="2" type="ORF">OIDMADRAFT_145677</name>
</gene>
<feature type="compositionally biased region" description="Polar residues" evidence="1">
    <location>
        <begin position="42"/>
        <end position="51"/>
    </location>
</feature>
<reference evidence="3" key="2">
    <citation type="submission" date="2015-01" db="EMBL/GenBank/DDBJ databases">
        <title>Evolutionary Origins and Diversification of the Mycorrhizal Mutualists.</title>
        <authorList>
            <consortium name="DOE Joint Genome Institute"/>
            <consortium name="Mycorrhizal Genomics Consortium"/>
            <person name="Kohler A."/>
            <person name="Kuo A."/>
            <person name="Nagy L.G."/>
            <person name="Floudas D."/>
            <person name="Copeland A."/>
            <person name="Barry K.W."/>
            <person name="Cichocki N."/>
            <person name="Veneault-Fourrey C."/>
            <person name="LaButti K."/>
            <person name="Lindquist E.A."/>
            <person name="Lipzen A."/>
            <person name="Lundell T."/>
            <person name="Morin E."/>
            <person name="Murat C."/>
            <person name="Riley R."/>
            <person name="Ohm R."/>
            <person name="Sun H."/>
            <person name="Tunlid A."/>
            <person name="Henrissat B."/>
            <person name="Grigoriev I.V."/>
            <person name="Hibbett D.S."/>
            <person name="Martin F."/>
        </authorList>
    </citation>
    <scope>NUCLEOTIDE SEQUENCE [LARGE SCALE GENOMIC DNA]</scope>
    <source>
        <strain evidence="3">Zn</strain>
    </source>
</reference>